<proteinExistence type="predicted"/>
<dbReference type="InterPro" id="IPR027417">
    <property type="entry name" value="P-loop_NTPase"/>
</dbReference>
<evidence type="ECO:0000313" key="1">
    <source>
        <dbReference type="EMBL" id="OLQ89997.1"/>
    </source>
</evidence>
<reference evidence="1 2" key="1">
    <citation type="submission" date="2016-09" db="EMBL/GenBank/DDBJ databases">
        <title>Genomic Taxonomy of the Vibrionaceae.</title>
        <authorList>
            <person name="Gonzalez-Castillo A."/>
            <person name="Gomez-Gil B."/>
            <person name="Enciso-Ibarra K."/>
        </authorList>
    </citation>
    <scope>NUCLEOTIDE SEQUENCE [LARGE SCALE GENOMIC DNA]</scope>
    <source>
        <strain evidence="1 2">CAIM 1902</strain>
    </source>
</reference>
<dbReference type="Gene3D" id="3.40.50.300">
    <property type="entry name" value="P-loop containing nucleotide triphosphate hydrolases"/>
    <property type="match status" value="1"/>
</dbReference>
<dbReference type="EMBL" id="MJMH01000179">
    <property type="protein sequence ID" value="OLQ89997.1"/>
    <property type="molecule type" value="Genomic_DNA"/>
</dbReference>
<organism evidence="1 2">
    <name type="scientific">Vibrio panuliri</name>
    <dbReference type="NCBI Taxonomy" id="1381081"/>
    <lineage>
        <taxon>Bacteria</taxon>
        <taxon>Pseudomonadati</taxon>
        <taxon>Pseudomonadota</taxon>
        <taxon>Gammaproteobacteria</taxon>
        <taxon>Vibrionales</taxon>
        <taxon>Vibrionaceae</taxon>
        <taxon>Vibrio</taxon>
    </lineage>
</organism>
<sequence>MATLTLIRGLPGSGKSTLARTYQARHFEADMYFVNANGEYCFDASQLEQAHRWCRQQTESALRHGENVVVSNTFVRRWEIKPYYQLAKKLDVRLEVIECHGNYGSVHGVEQSVIERMRARWQVWQSSE</sequence>
<keyword evidence="2" id="KW-1185">Reference proteome</keyword>
<dbReference type="Proteomes" id="UP000186039">
    <property type="component" value="Unassembled WGS sequence"/>
</dbReference>
<name>A0ABX3FHM0_9VIBR</name>
<dbReference type="PANTHER" id="PTHR13308:SF40">
    <property type="entry name" value="NEDD4-BINDING PROTEIN 2-LIKE 1"/>
    <property type="match status" value="1"/>
</dbReference>
<dbReference type="RefSeq" id="WP_075715380.1">
    <property type="nucleotide sequence ID" value="NZ_AP019654.1"/>
</dbReference>
<protein>
    <submittedName>
        <fullName evidence="1">AAA family ATPase</fullName>
    </submittedName>
</protein>
<comment type="caution">
    <text evidence="1">The sequence shown here is derived from an EMBL/GenBank/DDBJ whole genome shotgun (WGS) entry which is preliminary data.</text>
</comment>
<accession>A0ABX3FHM0</accession>
<dbReference type="SUPFAM" id="SSF52540">
    <property type="entry name" value="P-loop containing nucleoside triphosphate hydrolases"/>
    <property type="match status" value="1"/>
</dbReference>
<dbReference type="Pfam" id="PF13671">
    <property type="entry name" value="AAA_33"/>
    <property type="match status" value="1"/>
</dbReference>
<dbReference type="PANTHER" id="PTHR13308">
    <property type="entry name" value="NEDD4-BINDING PROTEIN 2-LIKE 1"/>
    <property type="match status" value="1"/>
</dbReference>
<dbReference type="InterPro" id="IPR026302">
    <property type="entry name" value="NEDD4-bd_p2"/>
</dbReference>
<evidence type="ECO:0000313" key="2">
    <source>
        <dbReference type="Proteomes" id="UP000186039"/>
    </source>
</evidence>
<gene>
    <name evidence="1" type="ORF">BIY20_10875</name>
</gene>